<name>A0A0K8R6P9_IXORI</name>
<dbReference type="EMBL" id="GADI01007260">
    <property type="protein sequence ID" value="JAA66548.1"/>
    <property type="molecule type" value="mRNA"/>
</dbReference>
<protein>
    <submittedName>
        <fullName evidence="1">Putative ixostatin</fullName>
    </submittedName>
</protein>
<evidence type="ECO:0000313" key="1">
    <source>
        <dbReference type="EMBL" id="JAA66548.1"/>
    </source>
</evidence>
<accession>A0A0K8R6P9</accession>
<dbReference type="AlphaFoldDB" id="A0A0K8R6P9"/>
<proteinExistence type="evidence at transcript level"/>
<sequence>MPDGTPCGECKTLNSTGRTPFFYALRQTAAFGGTRLWCFDTCGQFPSLRRPSARNPVSFALRYLYPWTLAFDPGVLSQWPPSPSKVD</sequence>
<reference evidence="1" key="1">
    <citation type="submission" date="2012-12" db="EMBL/GenBank/DDBJ databases">
        <title>Identification and characterization of a phenylalanine ammonia-lyase gene family in Isatis indigotica Fort.</title>
        <authorList>
            <person name="Liu Q."/>
            <person name="Chen J."/>
            <person name="Zhou X."/>
            <person name="Di P."/>
            <person name="Xiao Y."/>
            <person name="Xuan H."/>
            <person name="Zhang L."/>
            <person name="Chen W."/>
        </authorList>
    </citation>
    <scope>NUCLEOTIDE SEQUENCE</scope>
    <source>
        <tissue evidence="1">Salivary gland</tissue>
    </source>
</reference>
<organism evidence="1">
    <name type="scientific">Ixodes ricinus</name>
    <name type="common">Common tick</name>
    <name type="synonym">Acarus ricinus</name>
    <dbReference type="NCBI Taxonomy" id="34613"/>
    <lineage>
        <taxon>Eukaryota</taxon>
        <taxon>Metazoa</taxon>
        <taxon>Ecdysozoa</taxon>
        <taxon>Arthropoda</taxon>
        <taxon>Chelicerata</taxon>
        <taxon>Arachnida</taxon>
        <taxon>Acari</taxon>
        <taxon>Parasitiformes</taxon>
        <taxon>Ixodida</taxon>
        <taxon>Ixodoidea</taxon>
        <taxon>Ixodidae</taxon>
        <taxon>Ixodinae</taxon>
        <taxon>Ixodes</taxon>
    </lineage>
</organism>